<dbReference type="RefSeq" id="WP_029941704.1">
    <property type="nucleotide sequence ID" value="NZ_BSOO01000003.1"/>
</dbReference>
<evidence type="ECO:0000313" key="2">
    <source>
        <dbReference type="EMBL" id="GLR46747.1"/>
    </source>
</evidence>
<dbReference type="EMBL" id="BSOO01000003">
    <property type="protein sequence ID" value="GLR46747.1"/>
    <property type="molecule type" value="Genomic_DNA"/>
</dbReference>
<name>A0ABQ5Z853_9SPHN</name>
<dbReference type="Proteomes" id="UP001156703">
    <property type="component" value="Unassembled WGS sequence"/>
</dbReference>
<evidence type="ECO:0000256" key="1">
    <source>
        <dbReference type="SAM" id="MobiDB-lite"/>
    </source>
</evidence>
<evidence type="ECO:0008006" key="4">
    <source>
        <dbReference type="Google" id="ProtNLM"/>
    </source>
</evidence>
<reference evidence="3" key="1">
    <citation type="journal article" date="2019" name="Int. J. Syst. Evol. Microbiol.">
        <title>The Global Catalogue of Microorganisms (GCM) 10K type strain sequencing project: providing services to taxonomists for standard genome sequencing and annotation.</title>
        <authorList>
            <consortium name="The Broad Institute Genomics Platform"/>
            <consortium name="The Broad Institute Genome Sequencing Center for Infectious Disease"/>
            <person name="Wu L."/>
            <person name="Ma J."/>
        </authorList>
    </citation>
    <scope>NUCLEOTIDE SEQUENCE [LARGE SCALE GENOMIC DNA]</scope>
    <source>
        <strain evidence="3">NBRC 102146</strain>
    </source>
</reference>
<feature type="region of interest" description="Disordered" evidence="1">
    <location>
        <begin position="62"/>
        <end position="82"/>
    </location>
</feature>
<accession>A0ABQ5Z853</accession>
<gene>
    <name evidence="2" type="ORF">GCM10007925_04580</name>
</gene>
<keyword evidence="3" id="KW-1185">Reference proteome</keyword>
<evidence type="ECO:0000313" key="3">
    <source>
        <dbReference type="Proteomes" id="UP001156703"/>
    </source>
</evidence>
<proteinExistence type="predicted"/>
<organism evidence="2 3">
    <name type="scientific">Sphingomonas astaxanthinifaciens DSM 22298</name>
    <dbReference type="NCBI Taxonomy" id="1123267"/>
    <lineage>
        <taxon>Bacteria</taxon>
        <taxon>Pseudomonadati</taxon>
        <taxon>Pseudomonadota</taxon>
        <taxon>Alphaproteobacteria</taxon>
        <taxon>Sphingomonadales</taxon>
        <taxon>Sphingomonadaceae</taxon>
        <taxon>Sphingomonas</taxon>
    </lineage>
</organism>
<protein>
    <recommendedName>
        <fullName evidence="4">Lipoprotein</fullName>
    </recommendedName>
</protein>
<feature type="compositionally biased region" description="Basic and acidic residues" evidence="1">
    <location>
        <begin position="71"/>
        <end position="82"/>
    </location>
</feature>
<comment type="caution">
    <text evidence="2">The sequence shown here is derived from an EMBL/GenBank/DDBJ whole genome shotgun (WGS) entry which is preliminary data.</text>
</comment>
<sequence length="82" mass="8354">MGPVSFVIAILGCADGGASCQQVAQAPTRYESAAACEAATAGVLAASTDFDFPTLLARCQSAKNPAAAERQPVRRDTPVKEG</sequence>